<evidence type="ECO:0000256" key="4">
    <source>
        <dbReference type="ARBA" id="ARBA00022723"/>
    </source>
</evidence>
<dbReference type="AlphaFoldDB" id="A0A557ZR96"/>
<keyword evidence="3 12" id="KW-0812">Transmembrane</keyword>
<reference evidence="13 14" key="1">
    <citation type="submission" date="2019-07" db="EMBL/GenBank/DDBJ databases">
        <authorList>
            <person name="Duangmal K."/>
            <person name="Teo W.F.A."/>
        </authorList>
    </citation>
    <scope>NUCLEOTIDE SEQUENCE [LARGE SCALE GENOMIC DNA]</scope>
    <source>
        <strain evidence="13 14">TBRC 6029</strain>
    </source>
</reference>
<keyword evidence="2 10" id="KW-0349">Heme</keyword>
<keyword evidence="14" id="KW-1185">Reference proteome</keyword>
<dbReference type="GO" id="GO:0020037">
    <property type="term" value="F:heme binding"/>
    <property type="evidence" value="ECO:0007669"/>
    <property type="project" value="InterPro"/>
</dbReference>
<feature type="binding site" description="axial binding residue" evidence="10">
    <location>
        <position position="160"/>
    </location>
    <ligand>
        <name>heme</name>
        <dbReference type="ChEBI" id="CHEBI:30413"/>
    </ligand>
    <ligandPart>
        <name>Fe</name>
        <dbReference type="ChEBI" id="CHEBI:18248"/>
    </ligandPart>
</feature>
<comment type="caution">
    <text evidence="13">The sequence shown here is derived from an EMBL/GenBank/DDBJ whole genome shotgun (WGS) entry which is preliminary data.</text>
</comment>
<dbReference type="Gene3D" id="2.40.50.140">
    <property type="entry name" value="Nucleic acid-binding proteins"/>
    <property type="match status" value="1"/>
</dbReference>
<dbReference type="Pfam" id="PF03100">
    <property type="entry name" value="CcmE"/>
    <property type="match status" value="1"/>
</dbReference>
<dbReference type="GO" id="GO:0017003">
    <property type="term" value="P:protein-heme linkage"/>
    <property type="evidence" value="ECO:0007669"/>
    <property type="project" value="InterPro"/>
</dbReference>
<keyword evidence="6" id="KW-0735">Signal-anchor</keyword>
<dbReference type="SUPFAM" id="SSF82093">
    <property type="entry name" value="Heme chaperone CcmE"/>
    <property type="match status" value="1"/>
</dbReference>
<dbReference type="InterPro" id="IPR036127">
    <property type="entry name" value="CcmE-like_sf"/>
</dbReference>
<dbReference type="InterPro" id="IPR012340">
    <property type="entry name" value="NA-bd_OB-fold"/>
</dbReference>
<dbReference type="GO" id="GO:0005886">
    <property type="term" value="C:plasma membrane"/>
    <property type="evidence" value="ECO:0007669"/>
    <property type="project" value="InterPro"/>
</dbReference>
<dbReference type="Proteomes" id="UP000320011">
    <property type="component" value="Unassembled WGS sequence"/>
</dbReference>
<proteinExistence type="predicted"/>
<dbReference type="GO" id="GO:0046872">
    <property type="term" value="F:metal ion binding"/>
    <property type="evidence" value="ECO:0007669"/>
    <property type="project" value="UniProtKB-KW"/>
</dbReference>
<keyword evidence="7 12" id="KW-1133">Transmembrane helix</keyword>
<name>A0A557ZR96_9PSEU</name>
<evidence type="ECO:0000256" key="5">
    <source>
        <dbReference type="ARBA" id="ARBA00022748"/>
    </source>
</evidence>
<evidence type="ECO:0000256" key="2">
    <source>
        <dbReference type="ARBA" id="ARBA00022617"/>
    </source>
</evidence>
<evidence type="ECO:0000256" key="1">
    <source>
        <dbReference type="ARBA" id="ARBA00004370"/>
    </source>
</evidence>
<evidence type="ECO:0000313" key="14">
    <source>
        <dbReference type="Proteomes" id="UP000320011"/>
    </source>
</evidence>
<evidence type="ECO:0000256" key="3">
    <source>
        <dbReference type="ARBA" id="ARBA00022692"/>
    </source>
</evidence>
<feature type="region of interest" description="Disordered" evidence="11">
    <location>
        <begin position="1"/>
        <end position="39"/>
    </location>
</feature>
<dbReference type="InterPro" id="IPR004329">
    <property type="entry name" value="CcmE"/>
</dbReference>
<evidence type="ECO:0000256" key="10">
    <source>
        <dbReference type="PIRSR" id="PIRSR604329-50"/>
    </source>
</evidence>
<keyword evidence="8 10" id="KW-0408">Iron</keyword>
<keyword evidence="5" id="KW-0201">Cytochrome c-type biogenesis</keyword>
<dbReference type="EMBL" id="VJWX01000832">
    <property type="protein sequence ID" value="TVT14557.1"/>
    <property type="molecule type" value="Genomic_DNA"/>
</dbReference>
<organism evidence="13 14">
    <name type="scientific">Amycolatopsis rhizosphaerae</name>
    <dbReference type="NCBI Taxonomy" id="2053003"/>
    <lineage>
        <taxon>Bacteria</taxon>
        <taxon>Bacillati</taxon>
        <taxon>Actinomycetota</taxon>
        <taxon>Actinomycetes</taxon>
        <taxon>Pseudonocardiales</taxon>
        <taxon>Pseudonocardiaceae</taxon>
        <taxon>Amycolatopsis</taxon>
    </lineage>
</organism>
<dbReference type="GO" id="GO:0017004">
    <property type="term" value="P:cytochrome complex assembly"/>
    <property type="evidence" value="ECO:0007669"/>
    <property type="project" value="UniProtKB-KW"/>
</dbReference>
<evidence type="ECO:0000256" key="12">
    <source>
        <dbReference type="SAM" id="Phobius"/>
    </source>
</evidence>
<keyword evidence="9 12" id="KW-0472">Membrane</keyword>
<keyword evidence="4 10" id="KW-0479">Metal-binding</keyword>
<dbReference type="PANTHER" id="PTHR34128:SF2">
    <property type="entry name" value="CYTOCHROME C-TYPE BIOGENESIS PROTEIN CCME HOMOLOG, MITOCHONDRIAL"/>
    <property type="match status" value="1"/>
</dbReference>
<dbReference type="PANTHER" id="PTHR34128">
    <property type="entry name" value="CYTOCHROME C-TYPE BIOGENESIS PROTEIN CCME HOMOLOG, MITOCHONDRIAL"/>
    <property type="match status" value="1"/>
</dbReference>
<evidence type="ECO:0000256" key="6">
    <source>
        <dbReference type="ARBA" id="ARBA00022968"/>
    </source>
</evidence>
<sequence>MGGRARRVRADRAHPGGLRVVDQPGAGTPGPPVSGTPEPRRRRRAVLLLVSISLAGLALLVVAGLQGTLVYYRTPSAAGAVNAAGQRMRLEGEVVPGSVGATGELTRFRLSDGRHQVPVVVRGALPDTFREGQDAVVEGVLGGDGTLRCDQVAVKHSNEYRAAGEVR</sequence>
<feature type="binding site" description="covalent" evidence="10">
    <location>
        <position position="156"/>
    </location>
    <ligand>
        <name>heme</name>
        <dbReference type="ChEBI" id="CHEBI:30413"/>
    </ligand>
</feature>
<evidence type="ECO:0000256" key="11">
    <source>
        <dbReference type="SAM" id="MobiDB-lite"/>
    </source>
</evidence>
<evidence type="ECO:0000256" key="8">
    <source>
        <dbReference type="ARBA" id="ARBA00023004"/>
    </source>
</evidence>
<reference evidence="13 14" key="2">
    <citation type="submission" date="2019-08" db="EMBL/GenBank/DDBJ databases">
        <title>Amycolatopsis acidicola sp. nov., isolated from peat swamp forest soil.</title>
        <authorList>
            <person name="Srisuk N."/>
        </authorList>
    </citation>
    <scope>NUCLEOTIDE SEQUENCE [LARGE SCALE GENOMIC DNA]</scope>
    <source>
        <strain evidence="13 14">TBRC 6029</strain>
    </source>
</reference>
<protein>
    <submittedName>
        <fullName evidence="13">Cytochrome c maturation protein CcmE</fullName>
    </submittedName>
</protein>
<feature type="transmembrane region" description="Helical" evidence="12">
    <location>
        <begin position="45"/>
        <end position="65"/>
    </location>
</feature>
<comment type="subcellular location">
    <subcellularLocation>
        <location evidence="1">Membrane</location>
    </subcellularLocation>
</comment>
<gene>
    <name evidence="13" type="ORF">FNH05_37250</name>
</gene>
<accession>A0A557ZR96</accession>
<evidence type="ECO:0000256" key="7">
    <source>
        <dbReference type="ARBA" id="ARBA00022989"/>
    </source>
</evidence>
<evidence type="ECO:0000313" key="13">
    <source>
        <dbReference type="EMBL" id="TVT14557.1"/>
    </source>
</evidence>
<evidence type="ECO:0000256" key="9">
    <source>
        <dbReference type="ARBA" id="ARBA00023136"/>
    </source>
</evidence>
<dbReference type="OrthoDB" id="9793584at2"/>